<gene>
    <name evidence="7" type="ORF">SAMN06269250_5364</name>
</gene>
<dbReference type="OrthoDB" id="9806939at2"/>
<dbReference type="Pfam" id="PF25917">
    <property type="entry name" value="BSH_RND"/>
    <property type="match status" value="1"/>
</dbReference>
<evidence type="ECO:0000256" key="2">
    <source>
        <dbReference type="ARBA" id="ARBA00009477"/>
    </source>
</evidence>
<evidence type="ECO:0000256" key="3">
    <source>
        <dbReference type="ARBA" id="ARBA00022448"/>
    </source>
</evidence>
<dbReference type="RefSeq" id="WP_097130030.1">
    <property type="nucleotide sequence ID" value="NZ_OCNH01000006.1"/>
</dbReference>
<organism evidence="7 8">
    <name type="scientific">Spirosoma fluviale</name>
    <dbReference type="NCBI Taxonomy" id="1597977"/>
    <lineage>
        <taxon>Bacteria</taxon>
        <taxon>Pseudomonadati</taxon>
        <taxon>Bacteroidota</taxon>
        <taxon>Cytophagia</taxon>
        <taxon>Cytophagales</taxon>
        <taxon>Cytophagaceae</taxon>
        <taxon>Spirosoma</taxon>
    </lineage>
</organism>
<protein>
    <submittedName>
        <fullName evidence="7">RND family efflux transporter, MFP subunit</fullName>
    </submittedName>
</protein>
<evidence type="ECO:0000256" key="1">
    <source>
        <dbReference type="ARBA" id="ARBA00004196"/>
    </source>
</evidence>
<name>A0A286GM18_9BACT</name>
<dbReference type="GO" id="GO:1990281">
    <property type="term" value="C:efflux pump complex"/>
    <property type="evidence" value="ECO:0007669"/>
    <property type="project" value="TreeGrafter"/>
</dbReference>
<comment type="subcellular location">
    <subcellularLocation>
        <location evidence="1">Cell envelope</location>
    </subcellularLocation>
</comment>
<dbReference type="PANTHER" id="PTHR30469:SF15">
    <property type="entry name" value="HLYD FAMILY OF SECRETION PROTEINS"/>
    <property type="match status" value="1"/>
</dbReference>
<dbReference type="NCBIfam" id="TIGR01730">
    <property type="entry name" value="RND_mfp"/>
    <property type="match status" value="1"/>
</dbReference>
<evidence type="ECO:0000313" key="8">
    <source>
        <dbReference type="Proteomes" id="UP000219452"/>
    </source>
</evidence>
<feature type="domain" description="CusB-like beta-barrel" evidence="5">
    <location>
        <begin position="226"/>
        <end position="298"/>
    </location>
</feature>
<dbReference type="Pfam" id="PF25954">
    <property type="entry name" value="Beta-barrel_RND_2"/>
    <property type="match status" value="1"/>
</dbReference>
<feature type="domain" description="Multidrug resistance protein MdtA-like C-terminal permuted SH3" evidence="6">
    <location>
        <begin position="302"/>
        <end position="365"/>
    </location>
</feature>
<dbReference type="Gene3D" id="2.40.50.100">
    <property type="match status" value="1"/>
</dbReference>
<comment type="similarity">
    <text evidence="2">Belongs to the membrane fusion protein (MFP) (TC 8.A.1) family.</text>
</comment>
<dbReference type="InterPro" id="IPR058625">
    <property type="entry name" value="MdtA-like_BSH"/>
</dbReference>
<sequence>MKPYYAIALVSLLAACSGEKKTDVQGKRAELTELKSQQTELTTKIKTLETELAKLEPKKKEDERVKEVTVSPVAATTFKHFVELQGTIDAKNNVQVSPKSGGVVTAVYVKEGDQVRAGQAIAKIDDQLLRESMAEVKTQLSLVNTVYEKQAALWNQQIGTEIQYLQAKNNKESLERRLATLNAQLGQSTVASPISGVVDQVMIKIGQSAAPGMGLVRVVNLAQLKVVAKVSDTYSGSVHKGDVVLIEFPDLQKTMNSRISFVATTVDALTRTFTIEAPLPSDNALKPNMLARIKINDETKANAIVINQNLIQSTENGQLVYVAVSEGGKKVAKARTIKTGPSYGGQIAITQGLQAGDQIVTTGYQDLVDGQAINF</sequence>
<keyword evidence="3" id="KW-0813">Transport</keyword>
<dbReference type="AlphaFoldDB" id="A0A286GM18"/>
<accession>A0A286GM18</accession>
<dbReference type="EMBL" id="OCNH01000006">
    <property type="protein sequence ID" value="SOD96568.1"/>
    <property type="molecule type" value="Genomic_DNA"/>
</dbReference>
<dbReference type="SUPFAM" id="SSF111369">
    <property type="entry name" value="HlyD-like secretion proteins"/>
    <property type="match status" value="1"/>
</dbReference>
<evidence type="ECO:0000259" key="5">
    <source>
        <dbReference type="Pfam" id="PF25954"/>
    </source>
</evidence>
<dbReference type="GO" id="GO:0015562">
    <property type="term" value="F:efflux transmembrane transporter activity"/>
    <property type="evidence" value="ECO:0007669"/>
    <property type="project" value="TreeGrafter"/>
</dbReference>
<evidence type="ECO:0000259" key="6">
    <source>
        <dbReference type="Pfam" id="PF25967"/>
    </source>
</evidence>
<dbReference type="Proteomes" id="UP000219452">
    <property type="component" value="Unassembled WGS sequence"/>
</dbReference>
<dbReference type="InterPro" id="IPR058627">
    <property type="entry name" value="MdtA-like_C"/>
</dbReference>
<dbReference type="InterPro" id="IPR058792">
    <property type="entry name" value="Beta-barrel_RND_2"/>
</dbReference>
<dbReference type="PROSITE" id="PS51257">
    <property type="entry name" value="PROKAR_LIPOPROTEIN"/>
    <property type="match status" value="1"/>
</dbReference>
<dbReference type="Gene3D" id="2.40.30.170">
    <property type="match status" value="1"/>
</dbReference>
<reference evidence="8" key="1">
    <citation type="submission" date="2017-09" db="EMBL/GenBank/DDBJ databases">
        <authorList>
            <person name="Varghese N."/>
            <person name="Submissions S."/>
        </authorList>
    </citation>
    <scope>NUCLEOTIDE SEQUENCE [LARGE SCALE GENOMIC DNA]</scope>
    <source>
        <strain evidence="8">DSM 29961</strain>
    </source>
</reference>
<keyword evidence="8" id="KW-1185">Reference proteome</keyword>
<dbReference type="Gene3D" id="2.40.420.20">
    <property type="match status" value="1"/>
</dbReference>
<evidence type="ECO:0000313" key="7">
    <source>
        <dbReference type="EMBL" id="SOD96568.1"/>
    </source>
</evidence>
<proteinExistence type="inferred from homology"/>
<dbReference type="Pfam" id="PF25967">
    <property type="entry name" value="RND-MFP_C"/>
    <property type="match status" value="1"/>
</dbReference>
<dbReference type="InterPro" id="IPR006143">
    <property type="entry name" value="RND_pump_MFP"/>
</dbReference>
<dbReference type="PANTHER" id="PTHR30469">
    <property type="entry name" value="MULTIDRUG RESISTANCE PROTEIN MDTA"/>
    <property type="match status" value="1"/>
</dbReference>
<dbReference type="Gene3D" id="1.10.287.470">
    <property type="entry name" value="Helix hairpin bin"/>
    <property type="match status" value="1"/>
</dbReference>
<evidence type="ECO:0000259" key="4">
    <source>
        <dbReference type="Pfam" id="PF25917"/>
    </source>
</evidence>
<feature type="domain" description="Multidrug resistance protein MdtA-like barrel-sandwich hybrid" evidence="4">
    <location>
        <begin position="92"/>
        <end position="212"/>
    </location>
</feature>